<comment type="caution">
    <text evidence="4">The sequence shown here is derived from an EMBL/GenBank/DDBJ whole genome shotgun (WGS) entry which is preliminary data.</text>
</comment>
<dbReference type="InterPro" id="IPR003140">
    <property type="entry name" value="PLipase/COase/thioEstase"/>
</dbReference>
<dbReference type="Gene3D" id="3.40.50.1820">
    <property type="entry name" value="alpha/beta hydrolase"/>
    <property type="match status" value="1"/>
</dbReference>
<name>A8Q4L0_MALGO</name>
<dbReference type="KEGG" id="mgl:MGL_2561"/>
<dbReference type="InParanoid" id="A8Q4L0"/>
<dbReference type="RefSeq" id="XP_001730179.1">
    <property type="nucleotide sequence ID" value="XM_001730127.1"/>
</dbReference>
<evidence type="ECO:0000256" key="1">
    <source>
        <dbReference type="ARBA" id="ARBA00047591"/>
    </source>
</evidence>
<dbReference type="STRING" id="425265.A8Q4L0"/>
<dbReference type="VEuPathDB" id="FungiDB:MGL_2561"/>
<evidence type="ECO:0000313" key="4">
    <source>
        <dbReference type="EMBL" id="EDP42965.1"/>
    </source>
</evidence>
<reference evidence="4 5" key="1">
    <citation type="journal article" date="2007" name="Proc. Natl. Acad. Sci. U.S.A.">
        <title>Dandruff-associated Malassezia genomes reveal convergent and divergent virulence traits shared with plant and human fungal pathogens.</title>
        <authorList>
            <person name="Xu J."/>
            <person name="Saunders C.W."/>
            <person name="Hu P."/>
            <person name="Grant R.A."/>
            <person name="Boekhout T."/>
            <person name="Kuramae E.E."/>
            <person name="Kronstad J.W."/>
            <person name="Deangelis Y.M."/>
            <person name="Reeder N.L."/>
            <person name="Johnstone K.R."/>
            <person name="Leland M."/>
            <person name="Fieno A.M."/>
            <person name="Begley W.M."/>
            <person name="Sun Y."/>
            <person name="Lacey M.P."/>
            <person name="Chaudhary T."/>
            <person name="Keough T."/>
            <person name="Chu L."/>
            <person name="Sears R."/>
            <person name="Yuan B."/>
            <person name="Dawson T.L.Jr."/>
        </authorList>
    </citation>
    <scope>NUCLEOTIDE SEQUENCE [LARGE SCALE GENOMIC DNA]</scope>
    <source>
        <strain evidence="5">ATCC MYA-4612 / CBS 7966</strain>
    </source>
</reference>
<dbReference type="GO" id="GO:0016787">
    <property type="term" value="F:hydrolase activity"/>
    <property type="evidence" value="ECO:0007669"/>
    <property type="project" value="InterPro"/>
</dbReference>
<accession>A8Q4L0</accession>
<gene>
    <name evidence="4" type="ORF">MGL_2561</name>
</gene>
<keyword evidence="5" id="KW-1185">Reference proteome</keyword>
<dbReference type="GeneID" id="5854486"/>
<sequence>MSSASWRTAPRPSSAGLHSFNHTKLVLKYKPAPCGIDSNLLLLLHGLGDTADPFFSLGQRLQQTLPQTAVLSVQAPLRVPLLEEEAWMWYDSFDALGEVRLNPDPRRAMKDITHLLTYLTAPVSQGGCGWAYEHMHALGFAQGGSVLLETLIATRANAFGSAVSRRVFASSHAMPDHLRCRVRLAPTSRPCSERSAM</sequence>
<dbReference type="AlphaFoldDB" id="A8Q4L0"/>
<dbReference type="EMBL" id="AAYY01000009">
    <property type="protein sequence ID" value="EDP42965.1"/>
    <property type="molecule type" value="Genomic_DNA"/>
</dbReference>
<dbReference type="OrthoDB" id="437457at2759"/>
<comment type="catalytic activity">
    <reaction evidence="1">
        <text>a diacylglycerol + H2O = a monoacylglycerol + a fatty acid + H(+)</text>
        <dbReference type="Rhea" id="RHEA:32731"/>
        <dbReference type="ChEBI" id="CHEBI:15377"/>
        <dbReference type="ChEBI" id="CHEBI:15378"/>
        <dbReference type="ChEBI" id="CHEBI:17408"/>
        <dbReference type="ChEBI" id="CHEBI:18035"/>
        <dbReference type="ChEBI" id="CHEBI:28868"/>
    </reaction>
</comment>
<feature type="domain" description="Phospholipase/carboxylesterase/thioesterase" evidence="3">
    <location>
        <begin position="38"/>
        <end position="161"/>
    </location>
</feature>
<evidence type="ECO:0000256" key="2">
    <source>
        <dbReference type="ARBA" id="ARBA00048461"/>
    </source>
</evidence>
<evidence type="ECO:0000259" key="3">
    <source>
        <dbReference type="Pfam" id="PF02230"/>
    </source>
</evidence>
<comment type="catalytic activity">
    <reaction evidence="2">
        <text>a monoacylglycerol + H2O = glycerol + a fatty acid + H(+)</text>
        <dbReference type="Rhea" id="RHEA:15245"/>
        <dbReference type="ChEBI" id="CHEBI:15377"/>
        <dbReference type="ChEBI" id="CHEBI:15378"/>
        <dbReference type="ChEBI" id="CHEBI:17408"/>
        <dbReference type="ChEBI" id="CHEBI:17754"/>
        <dbReference type="ChEBI" id="CHEBI:28868"/>
    </reaction>
</comment>
<dbReference type="Proteomes" id="UP000008837">
    <property type="component" value="Unassembled WGS sequence"/>
</dbReference>
<evidence type="ECO:0000313" key="5">
    <source>
        <dbReference type="Proteomes" id="UP000008837"/>
    </source>
</evidence>
<organism evidence="4 5">
    <name type="scientific">Malassezia globosa (strain ATCC MYA-4612 / CBS 7966)</name>
    <name type="common">Dandruff-associated fungus</name>
    <dbReference type="NCBI Taxonomy" id="425265"/>
    <lineage>
        <taxon>Eukaryota</taxon>
        <taxon>Fungi</taxon>
        <taxon>Dikarya</taxon>
        <taxon>Basidiomycota</taxon>
        <taxon>Ustilaginomycotina</taxon>
        <taxon>Malasseziomycetes</taxon>
        <taxon>Malasseziales</taxon>
        <taxon>Malasseziaceae</taxon>
        <taxon>Malassezia</taxon>
    </lineage>
</organism>
<dbReference type="InterPro" id="IPR029058">
    <property type="entry name" value="AB_hydrolase_fold"/>
</dbReference>
<dbReference type="Pfam" id="PF02230">
    <property type="entry name" value="Abhydrolase_2"/>
    <property type="match status" value="1"/>
</dbReference>
<protein>
    <recommendedName>
        <fullName evidence="3">Phospholipase/carboxylesterase/thioesterase domain-containing protein</fullName>
    </recommendedName>
</protein>
<proteinExistence type="predicted"/>
<dbReference type="SUPFAM" id="SSF53474">
    <property type="entry name" value="alpha/beta-Hydrolases"/>
    <property type="match status" value="1"/>
</dbReference>